<protein>
    <submittedName>
        <fullName evidence="1">Starch-binding associating with outer membrane</fullName>
    </submittedName>
</protein>
<dbReference type="OrthoDB" id="9766256at2"/>
<keyword evidence="2" id="KW-1185">Reference proteome</keyword>
<dbReference type="InterPro" id="IPR041662">
    <property type="entry name" value="SusD-like_2"/>
</dbReference>
<dbReference type="Proteomes" id="UP000184368">
    <property type="component" value="Unassembled WGS sequence"/>
</dbReference>
<organism evidence="1 2">
    <name type="scientific">Cnuella takakiae</name>
    <dbReference type="NCBI Taxonomy" id="1302690"/>
    <lineage>
        <taxon>Bacteria</taxon>
        <taxon>Pseudomonadati</taxon>
        <taxon>Bacteroidota</taxon>
        <taxon>Chitinophagia</taxon>
        <taxon>Chitinophagales</taxon>
        <taxon>Chitinophagaceae</taxon>
        <taxon>Cnuella</taxon>
    </lineage>
</organism>
<proteinExistence type="predicted"/>
<dbReference type="SUPFAM" id="SSF48452">
    <property type="entry name" value="TPR-like"/>
    <property type="match status" value="1"/>
</dbReference>
<accession>A0A1M5BXK3</accession>
<dbReference type="Pfam" id="PF12771">
    <property type="entry name" value="SusD-like_2"/>
    <property type="match status" value="1"/>
</dbReference>
<dbReference type="InterPro" id="IPR011990">
    <property type="entry name" value="TPR-like_helical_dom_sf"/>
</dbReference>
<evidence type="ECO:0000313" key="1">
    <source>
        <dbReference type="EMBL" id="SHF47057.1"/>
    </source>
</evidence>
<name>A0A1M5BXK3_9BACT</name>
<reference evidence="1 2" key="1">
    <citation type="submission" date="2016-11" db="EMBL/GenBank/DDBJ databases">
        <authorList>
            <person name="Jaros S."/>
            <person name="Januszkiewicz K."/>
            <person name="Wedrychowicz H."/>
        </authorList>
    </citation>
    <scope>NUCLEOTIDE SEQUENCE [LARGE SCALE GENOMIC DNA]</scope>
    <source>
        <strain evidence="1 2">DSM 26897</strain>
    </source>
</reference>
<evidence type="ECO:0000313" key="2">
    <source>
        <dbReference type="Proteomes" id="UP000184368"/>
    </source>
</evidence>
<sequence length="530" mass="58810">MQSFKKIILGTAIFSATLVGCKKFDALEANPNQPKQVTPGLVFSGVANDFYRGAWNDVMRYNQFFACNYNYYGNQEYNWAATGLNYTTLKNVQQMEAEALRIGLPAQNAYAALGKFFRAFFFYEMTMKLGDLPMNDALKGTENLAPKYDSQKDIFKQVLAWLDAANTDLAALVKAGDRNLSGDIYYNNDLSKWQKAVNALRLRVLVALSKKDEDADLQVKQQFAQILADPAKYPLFGSNDDNLQYRYNNQFNKYPTNPDNFGFDATRYNMAATLLNTLASLRDPRTFYVAEPAGAKIKAGIAPTDYAAFVGASSAQDLADMSSKAGVNNGAGILPGEYSFYNRKRYYSTYTAEPTIQVGYPEQCFNIAEGMNRGWAGGDAEAYYVSGIKAAQAMMGVQPGNLTLYFFTAGGQVTNAADYNQYTVNFNWDDYYSQPTVKYAAGTDGLNKILSQKYLAFFQNSGWEAYFNYRRTGVPAFAQGGPGTGNSGVIPRRFQYPVSEATTNRSNLDAALAAQYGGKDDINQNPWVVR</sequence>
<dbReference type="PROSITE" id="PS51257">
    <property type="entry name" value="PROKAR_LIPOPROTEIN"/>
    <property type="match status" value="1"/>
</dbReference>
<gene>
    <name evidence="1" type="ORF">SAMN05444008_108134</name>
</gene>
<dbReference type="Gene3D" id="1.25.40.390">
    <property type="match status" value="1"/>
</dbReference>
<dbReference type="EMBL" id="FQUO01000008">
    <property type="protein sequence ID" value="SHF47057.1"/>
    <property type="molecule type" value="Genomic_DNA"/>
</dbReference>
<dbReference type="STRING" id="1302690.BUE76_17935"/>
<dbReference type="RefSeq" id="WP_073043388.1">
    <property type="nucleotide sequence ID" value="NZ_FQUO01000008.1"/>
</dbReference>
<dbReference type="AlphaFoldDB" id="A0A1M5BXK3"/>